<reference evidence="8 9" key="2">
    <citation type="journal article" date="2009" name="PLoS ONE">
        <title>An integrated genetic and cytogenetic map of the cucumber genome.</title>
        <authorList>
            <person name="Ren Y."/>
            <person name="Zhang Z."/>
            <person name="Liu J."/>
            <person name="Staub J.E."/>
            <person name="Han Y."/>
            <person name="Cheng Z."/>
            <person name="Li X."/>
            <person name="Lu J."/>
            <person name="Miao H."/>
            <person name="Kang H."/>
            <person name="Xie B."/>
            <person name="Gu X."/>
            <person name="Wang X."/>
            <person name="Du Y."/>
            <person name="Jin W."/>
            <person name="Huang S."/>
        </authorList>
    </citation>
    <scope>NUCLEOTIDE SEQUENCE [LARGE SCALE GENOMIC DNA]</scope>
    <source>
        <strain evidence="9">cv. 9930</strain>
    </source>
</reference>
<dbReference type="Gene3D" id="2.60.40.420">
    <property type="entry name" value="Cupredoxins - blue copper proteins"/>
    <property type="match status" value="1"/>
</dbReference>
<keyword evidence="2" id="KW-0479">Metal-binding</keyword>
<protein>
    <submittedName>
        <fullName evidence="8">Blue copper protein</fullName>
    </submittedName>
</protein>
<name>A0A0A0LQ69_CUCSA</name>
<evidence type="ECO:0000256" key="4">
    <source>
        <dbReference type="ARBA" id="ARBA00023008"/>
    </source>
</evidence>
<evidence type="ECO:0000259" key="7">
    <source>
        <dbReference type="PROSITE" id="PS51485"/>
    </source>
</evidence>
<evidence type="ECO:0000256" key="1">
    <source>
        <dbReference type="ARBA" id="ARBA00022448"/>
    </source>
</evidence>
<dbReference type="GO" id="GO:0009055">
    <property type="term" value="F:electron transfer activity"/>
    <property type="evidence" value="ECO:0007669"/>
    <property type="project" value="InterPro"/>
</dbReference>
<dbReference type="OrthoDB" id="2331100at2759"/>
<feature type="domain" description="Phytocyanin" evidence="7">
    <location>
        <begin position="34"/>
        <end position="134"/>
    </location>
</feature>
<dbReference type="PANTHER" id="PTHR33021">
    <property type="entry name" value="BLUE COPPER PROTEIN"/>
    <property type="match status" value="1"/>
</dbReference>
<dbReference type="EMBL" id="CM002923">
    <property type="protein sequence ID" value="KGN63174.1"/>
    <property type="molecule type" value="Genomic_DNA"/>
</dbReference>
<feature type="signal peptide" evidence="6">
    <location>
        <begin position="1"/>
        <end position="26"/>
    </location>
</feature>
<reference evidence="8 9" key="4">
    <citation type="journal article" date="2011" name="BMC Genomics">
        <title>RNA-Seq improves annotation of protein-coding genes in the cucumber genome.</title>
        <authorList>
            <person name="Li Z."/>
            <person name="Zhang Z."/>
            <person name="Yan P."/>
            <person name="Huang S."/>
            <person name="Fei Z."/>
            <person name="Lin K."/>
        </authorList>
    </citation>
    <scope>NUCLEOTIDE SEQUENCE [LARGE SCALE GENOMIC DNA]</scope>
    <source>
        <strain evidence="9">cv. 9930</strain>
    </source>
</reference>
<accession>A0A0A0LQ69</accession>
<reference evidence="8 9" key="1">
    <citation type="journal article" date="2009" name="Nat. Genet.">
        <title>The genome of the cucumber, Cucumis sativus L.</title>
        <authorList>
            <person name="Huang S."/>
            <person name="Li R."/>
            <person name="Zhang Z."/>
            <person name="Li L."/>
            <person name="Gu X."/>
            <person name="Fan W."/>
            <person name="Lucas W.J."/>
            <person name="Wang X."/>
            <person name="Xie B."/>
            <person name="Ni P."/>
            <person name="Ren Y."/>
            <person name="Zhu H."/>
            <person name="Li J."/>
            <person name="Lin K."/>
            <person name="Jin W."/>
            <person name="Fei Z."/>
            <person name="Li G."/>
            <person name="Staub J."/>
            <person name="Kilian A."/>
            <person name="van der Vossen E.A."/>
            <person name="Wu Y."/>
            <person name="Guo J."/>
            <person name="He J."/>
            <person name="Jia Z."/>
            <person name="Ren Y."/>
            <person name="Tian G."/>
            <person name="Lu Y."/>
            <person name="Ruan J."/>
            <person name="Qian W."/>
            <person name="Wang M."/>
            <person name="Huang Q."/>
            <person name="Li B."/>
            <person name="Xuan Z."/>
            <person name="Cao J."/>
            <person name="Asan"/>
            <person name="Wu Z."/>
            <person name="Zhang J."/>
            <person name="Cai Q."/>
            <person name="Bai Y."/>
            <person name="Zhao B."/>
            <person name="Han Y."/>
            <person name="Li Y."/>
            <person name="Li X."/>
            <person name="Wang S."/>
            <person name="Shi Q."/>
            <person name="Liu S."/>
            <person name="Cho W.K."/>
            <person name="Kim J.Y."/>
            <person name="Xu Y."/>
            <person name="Heller-Uszynska K."/>
            <person name="Miao H."/>
            <person name="Cheng Z."/>
            <person name="Zhang S."/>
            <person name="Wu J."/>
            <person name="Yang Y."/>
            <person name="Kang H."/>
            <person name="Li M."/>
            <person name="Liang H."/>
            <person name="Ren X."/>
            <person name="Shi Z."/>
            <person name="Wen M."/>
            <person name="Jian M."/>
            <person name="Yang H."/>
            <person name="Zhang G."/>
            <person name="Yang Z."/>
            <person name="Chen R."/>
            <person name="Liu S."/>
            <person name="Li J."/>
            <person name="Ma L."/>
            <person name="Liu H."/>
            <person name="Zhou Y."/>
            <person name="Zhao J."/>
            <person name="Fang X."/>
            <person name="Li G."/>
            <person name="Fang L."/>
            <person name="Li Y."/>
            <person name="Liu D."/>
            <person name="Zheng H."/>
            <person name="Zhang Y."/>
            <person name="Qin N."/>
            <person name="Li Z."/>
            <person name="Yang G."/>
            <person name="Yang S."/>
            <person name="Bolund L."/>
            <person name="Kristiansen K."/>
            <person name="Zheng H."/>
            <person name="Li S."/>
            <person name="Zhang X."/>
            <person name="Yang H."/>
            <person name="Wang J."/>
            <person name="Sun R."/>
            <person name="Zhang B."/>
            <person name="Jiang S."/>
            <person name="Wang J."/>
            <person name="Du Y."/>
            <person name="Li S."/>
        </authorList>
    </citation>
    <scope>NUCLEOTIDE SEQUENCE [LARGE SCALE GENOMIC DNA]</scope>
    <source>
        <strain evidence="9">cv. 9930</strain>
    </source>
</reference>
<dbReference type="Proteomes" id="UP000029981">
    <property type="component" value="Chromosome 2"/>
</dbReference>
<keyword evidence="6" id="KW-0732">Signal</keyword>
<evidence type="ECO:0000313" key="9">
    <source>
        <dbReference type="Proteomes" id="UP000029981"/>
    </source>
</evidence>
<dbReference type="InterPro" id="IPR039391">
    <property type="entry name" value="Phytocyanin-like"/>
</dbReference>
<dbReference type="InterPro" id="IPR008972">
    <property type="entry name" value="Cupredoxin"/>
</dbReference>
<dbReference type="eggNOG" id="ENOG502RZRN">
    <property type="taxonomic scope" value="Eukaryota"/>
</dbReference>
<reference evidence="8 9" key="3">
    <citation type="journal article" date="2010" name="BMC Genomics">
        <title>Transcriptome sequencing and comparative analysis of cucumber flowers with different sex types.</title>
        <authorList>
            <person name="Guo S."/>
            <person name="Zheng Y."/>
            <person name="Joung J.G."/>
            <person name="Liu S."/>
            <person name="Zhang Z."/>
            <person name="Crasta O.R."/>
            <person name="Sobral B.W."/>
            <person name="Xu Y."/>
            <person name="Huang S."/>
            <person name="Fei Z."/>
        </authorList>
    </citation>
    <scope>NUCLEOTIDE SEQUENCE [LARGE SCALE GENOMIC DNA]</scope>
    <source>
        <strain evidence="9">cv. 9930</strain>
    </source>
</reference>
<evidence type="ECO:0000256" key="5">
    <source>
        <dbReference type="ARBA" id="ARBA00023180"/>
    </source>
</evidence>
<dbReference type="CDD" id="cd04216">
    <property type="entry name" value="Phytocyanin"/>
    <property type="match status" value="1"/>
</dbReference>
<dbReference type="KEGG" id="csv:101212623"/>
<feature type="chain" id="PRO_5001973043" evidence="6">
    <location>
        <begin position="27"/>
        <end position="174"/>
    </location>
</feature>
<keyword evidence="1" id="KW-0813">Transport</keyword>
<dbReference type="GO" id="GO:0005886">
    <property type="term" value="C:plasma membrane"/>
    <property type="evidence" value="ECO:0000318"/>
    <property type="project" value="GO_Central"/>
</dbReference>
<keyword evidence="3" id="KW-0249">Electron transport</keyword>
<evidence type="ECO:0000256" key="6">
    <source>
        <dbReference type="SAM" id="SignalP"/>
    </source>
</evidence>
<evidence type="ECO:0000256" key="3">
    <source>
        <dbReference type="ARBA" id="ARBA00022982"/>
    </source>
</evidence>
<organism evidence="8 9">
    <name type="scientific">Cucumis sativus</name>
    <name type="common">Cucumber</name>
    <dbReference type="NCBI Taxonomy" id="3659"/>
    <lineage>
        <taxon>Eukaryota</taxon>
        <taxon>Viridiplantae</taxon>
        <taxon>Streptophyta</taxon>
        <taxon>Embryophyta</taxon>
        <taxon>Tracheophyta</taxon>
        <taxon>Spermatophyta</taxon>
        <taxon>Magnoliopsida</taxon>
        <taxon>eudicotyledons</taxon>
        <taxon>Gunneridae</taxon>
        <taxon>Pentapetalae</taxon>
        <taxon>rosids</taxon>
        <taxon>fabids</taxon>
        <taxon>Cucurbitales</taxon>
        <taxon>Cucurbitaceae</taxon>
        <taxon>Benincaseae</taxon>
        <taxon>Cucumis</taxon>
    </lineage>
</organism>
<dbReference type="PANTHER" id="PTHR33021:SF489">
    <property type="entry name" value="BASIC BLUE PROTEIN-LIKE"/>
    <property type="match status" value="1"/>
</dbReference>
<evidence type="ECO:0000256" key="2">
    <source>
        <dbReference type="ARBA" id="ARBA00022723"/>
    </source>
</evidence>
<dbReference type="FunFam" id="2.60.40.420:FF:000003">
    <property type="entry name" value="Blue copper"/>
    <property type="match status" value="1"/>
</dbReference>
<sequence length="174" mass="18701">MEGSMMMMMMMKRGVLVMMIVGAALMAEMSLADQRHMVGGSQGWQESVDFDSWASSQTFKVGDQIVFKYDSSLHSVVELSDESSYKNCDIGNSIESKSSGNDAIKLTKSGTRYFACGTIGHCSQGMKVKIKIATGSASSTPSSPSSSSSSSSNSPYSLMGFILTLLPFYALRSM</sequence>
<dbReference type="SUPFAM" id="SSF49503">
    <property type="entry name" value="Cupredoxins"/>
    <property type="match status" value="1"/>
</dbReference>
<dbReference type="PROSITE" id="PS51485">
    <property type="entry name" value="PHYTOCYANIN"/>
    <property type="match status" value="1"/>
</dbReference>
<gene>
    <name evidence="8" type="ORF">Csa_2G406720</name>
</gene>
<dbReference type="Pfam" id="PF02298">
    <property type="entry name" value="Cu_bind_like"/>
    <property type="match status" value="1"/>
</dbReference>
<dbReference type="STRING" id="3659.A0A0A0LQ69"/>
<dbReference type="InterPro" id="IPR003245">
    <property type="entry name" value="Phytocyanin_dom"/>
</dbReference>
<keyword evidence="5" id="KW-0325">Glycoprotein</keyword>
<keyword evidence="4" id="KW-0186">Copper</keyword>
<proteinExistence type="predicted"/>
<evidence type="ECO:0000313" key="8">
    <source>
        <dbReference type="EMBL" id="KGN63174.1"/>
    </source>
</evidence>
<dbReference type="GO" id="GO:0046872">
    <property type="term" value="F:metal ion binding"/>
    <property type="evidence" value="ECO:0007669"/>
    <property type="project" value="UniProtKB-KW"/>
</dbReference>
<dbReference type="OMA" id="VGHCEQG"/>
<dbReference type="AlphaFoldDB" id="A0A0A0LQ69"/>
<keyword evidence="9" id="KW-1185">Reference proteome</keyword>
<dbReference type="Gramene" id="KGN63174">
    <property type="protein sequence ID" value="KGN63174"/>
    <property type="gene ID" value="Csa_2G406720"/>
</dbReference>